<feature type="region of interest" description="Disordered" evidence="8">
    <location>
        <begin position="272"/>
        <end position="321"/>
    </location>
</feature>
<dbReference type="InterPro" id="IPR041577">
    <property type="entry name" value="RT_RNaseH_2"/>
</dbReference>
<keyword evidence="5" id="KW-0255">Endonuclease</keyword>
<dbReference type="CDD" id="cd09274">
    <property type="entry name" value="RNase_HI_RT_Ty3"/>
    <property type="match status" value="1"/>
</dbReference>
<protein>
    <recommendedName>
        <fullName evidence="1">RNA-directed DNA polymerase</fullName>
        <ecNumber evidence="1">2.7.7.49</ecNumber>
    </recommendedName>
</protein>
<dbReference type="Gene3D" id="3.10.10.10">
    <property type="entry name" value="HIV Type 1 Reverse Transcriptase, subunit A, domain 1"/>
    <property type="match status" value="1"/>
</dbReference>
<dbReference type="PROSITE" id="PS50878">
    <property type="entry name" value="RT_POL"/>
    <property type="match status" value="1"/>
</dbReference>
<dbReference type="FunFam" id="3.30.420.10:FF:000032">
    <property type="entry name" value="Retrovirus-related Pol polyprotein from transposon 297-like Protein"/>
    <property type="match status" value="1"/>
</dbReference>
<dbReference type="PANTHER" id="PTHR37984:SF5">
    <property type="entry name" value="PROTEIN NYNRIN-LIKE"/>
    <property type="match status" value="1"/>
</dbReference>
<dbReference type="Gene3D" id="3.30.420.10">
    <property type="entry name" value="Ribonuclease H-like superfamily/Ribonuclease H"/>
    <property type="match status" value="1"/>
</dbReference>
<evidence type="ECO:0000256" key="5">
    <source>
        <dbReference type="ARBA" id="ARBA00022759"/>
    </source>
</evidence>
<dbReference type="FunFam" id="3.10.20.370:FF:000001">
    <property type="entry name" value="Retrovirus-related Pol polyprotein from transposon 17.6-like protein"/>
    <property type="match status" value="1"/>
</dbReference>
<dbReference type="Pfam" id="PF17921">
    <property type="entry name" value="Integrase_H2C2"/>
    <property type="match status" value="1"/>
</dbReference>
<evidence type="ECO:0000256" key="7">
    <source>
        <dbReference type="ARBA" id="ARBA00023268"/>
    </source>
</evidence>
<dbReference type="EC" id="2.7.7.49" evidence="1"/>
<dbReference type="InterPro" id="IPR041588">
    <property type="entry name" value="Integrase_H2C2"/>
</dbReference>
<dbReference type="InterPro" id="IPR050951">
    <property type="entry name" value="Retrovirus_Pol_polyprotein"/>
</dbReference>
<feature type="transmembrane region" description="Helical" evidence="9">
    <location>
        <begin position="1101"/>
        <end position="1123"/>
    </location>
</feature>
<dbReference type="HOGENOM" id="CLU_000999_1_0_1"/>
<feature type="transmembrane region" description="Helical" evidence="9">
    <location>
        <begin position="1025"/>
        <end position="1047"/>
    </location>
</feature>
<evidence type="ECO:0000259" key="10">
    <source>
        <dbReference type="PROSITE" id="PS50878"/>
    </source>
</evidence>
<keyword evidence="3" id="KW-0548">Nucleotidyltransferase</keyword>
<dbReference type="EMBL" id="DS268422">
    <property type="protein sequence ID" value="EFO89632.1"/>
    <property type="molecule type" value="Genomic_DNA"/>
</dbReference>
<evidence type="ECO:0000256" key="6">
    <source>
        <dbReference type="ARBA" id="ARBA00022918"/>
    </source>
</evidence>
<name>E3M2Y6_CAERE</name>
<evidence type="ECO:0000259" key="11">
    <source>
        <dbReference type="PROSITE" id="PS50994"/>
    </source>
</evidence>
<dbReference type="OrthoDB" id="5846674at2759"/>
<feature type="domain" description="Integrase catalytic" evidence="11">
    <location>
        <begin position="2003"/>
        <end position="2162"/>
    </location>
</feature>
<dbReference type="GO" id="GO:0003964">
    <property type="term" value="F:RNA-directed DNA polymerase activity"/>
    <property type="evidence" value="ECO:0007669"/>
    <property type="project" value="UniProtKB-KW"/>
</dbReference>
<dbReference type="InterPro" id="IPR001584">
    <property type="entry name" value="Integrase_cat-core"/>
</dbReference>
<dbReference type="eggNOG" id="KOG0017">
    <property type="taxonomic scope" value="Eukaryota"/>
</dbReference>
<dbReference type="InterPro" id="IPR043128">
    <property type="entry name" value="Rev_trsase/Diguanyl_cyclase"/>
</dbReference>
<feature type="domain" description="Reverse transcriptase" evidence="10">
    <location>
        <begin position="1455"/>
        <end position="1633"/>
    </location>
</feature>
<dbReference type="SUPFAM" id="SSF56672">
    <property type="entry name" value="DNA/RNA polymerases"/>
    <property type="match status" value="1"/>
</dbReference>
<dbReference type="InterPro" id="IPR000477">
    <property type="entry name" value="RT_dom"/>
</dbReference>
<keyword evidence="13" id="KW-1185">Reference proteome</keyword>
<dbReference type="GO" id="GO:0003676">
    <property type="term" value="F:nucleic acid binding"/>
    <property type="evidence" value="ECO:0007669"/>
    <property type="project" value="InterPro"/>
</dbReference>
<feature type="region of interest" description="Disordered" evidence="8">
    <location>
        <begin position="1"/>
        <end position="30"/>
    </location>
</feature>
<evidence type="ECO:0000256" key="8">
    <source>
        <dbReference type="SAM" id="MobiDB-lite"/>
    </source>
</evidence>
<reference evidence="12" key="1">
    <citation type="submission" date="2007-07" db="EMBL/GenBank/DDBJ databases">
        <title>PCAP assembly of the Caenorhabditis remanei genome.</title>
        <authorList>
            <consortium name="The Caenorhabditis remanei Sequencing Consortium"/>
            <person name="Wilson R.K."/>
        </authorList>
    </citation>
    <scope>NUCLEOTIDE SEQUENCE [LARGE SCALE GENOMIC DNA]</scope>
    <source>
        <strain evidence="12">PB4641</strain>
    </source>
</reference>
<dbReference type="Gene3D" id="2.40.70.10">
    <property type="entry name" value="Acid Proteases"/>
    <property type="match status" value="1"/>
</dbReference>
<feature type="region of interest" description="Disordered" evidence="8">
    <location>
        <begin position="2269"/>
        <end position="2300"/>
    </location>
</feature>
<keyword evidence="9" id="KW-0472">Membrane</keyword>
<dbReference type="STRING" id="31234.E3M2Y6"/>
<evidence type="ECO:0000256" key="4">
    <source>
        <dbReference type="ARBA" id="ARBA00022722"/>
    </source>
</evidence>
<dbReference type="Pfam" id="PF13650">
    <property type="entry name" value="Asp_protease_2"/>
    <property type="match status" value="1"/>
</dbReference>
<dbReference type="InterPro" id="IPR021109">
    <property type="entry name" value="Peptidase_aspartic_dom_sf"/>
</dbReference>
<keyword evidence="9" id="KW-1133">Transmembrane helix</keyword>
<feature type="compositionally biased region" description="Basic and acidic residues" evidence="8">
    <location>
        <begin position="2284"/>
        <end position="2300"/>
    </location>
</feature>
<dbReference type="SUPFAM" id="SSF53098">
    <property type="entry name" value="Ribonuclease H-like"/>
    <property type="match status" value="1"/>
</dbReference>
<dbReference type="InterPro" id="IPR043502">
    <property type="entry name" value="DNA/RNA_pol_sf"/>
</dbReference>
<dbReference type="InParanoid" id="E3M2Y6"/>
<dbReference type="PANTHER" id="PTHR37984">
    <property type="entry name" value="PROTEIN CBG26694"/>
    <property type="match status" value="1"/>
</dbReference>
<dbReference type="SUPFAM" id="SSF50630">
    <property type="entry name" value="Acid proteases"/>
    <property type="match status" value="1"/>
</dbReference>
<dbReference type="Pfam" id="PF00078">
    <property type="entry name" value="RVT_1"/>
    <property type="match status" value="1"/>
</dbReference>
<evidence type="ECO:0000256" key="1">
    <source>
        <dbReference type="ARBA" id="ARBA00012493"/>
    </source>
</evidence>
<dbReference type="Proteomes" id="UP000008281">
    <property type="component" value="Unassembled WGS sequence"/>
</dbReference>
<proteinExistence type="predicted"/>
<dbReference type="Gene3D" id="3.30.70.270">
    <property type="match status" value="2"/>
</dbReference>
<keyword evidence="4" id="KW-0540">Nuclease</keyword>
<evidence type="ECO:0000313" key="12">
    <source>
        <dbReference type="EMBL" id="EFO89632.1"/>
    </source>
</evidence>
<dbReference type="Pfam" id="PF00665">
    <property type="entry name" value="rve"/>
    <property type="match status" value="1"/>
</dbReference>
<dbReference type="OMA" id="NEYCNAQ"/>
<dbReference type="Pfam" id="PF17919">
    <property type="entry name" value="RT_RNaseH_2"/>
    <property type="match status" value="1"/>
</dbReference>
<dbReference type="GO" id="GO:0004519">
    <property type="term" value="F:endonuclease activity"/>
    <property type="evidence" value="ECO:0007669"/>
    <property type="project" value="UniProtKB-KW"/>
</dbReference>
<keyword evidence="2" id="KW-0808">Transferase</keyword>
<gene>
    <name evidence="12" type="ORF">CRE_07402</name>
</gene>
<dbReference type="InterPro" id="IPR036397">
    <property type="entry name" value="RNaseH_sf"/>
</dbReference>
<evidence type="ECO:0000256" key="9">
    <source>
        <dbReference type="SAM" id="Phobius"/>
    </source>
</evidence>
<evidence type="ECO:0000313" key="13">
    <source>
        <dbReference type="Proteomes" id="UP000008281"/>
    </source>
</evidence>
<keyword evidence="5" id="KW-0378">Hydrolase</keyword>
<dbReference type="Gene3D" id="1.10.340.70">
    <property type="match status" value="1"/>
</dbReference>
<dbReference type="PROSITE" id="PS50994">
    <property type="entry name" value="INTEGRASE"/>
    <property type="match status" value="1"/>
</dbReference>
<dbReference type="GO" id="GO:0015074">
    <property type="term" value="P:DNA integration"/>
    <property type="evidence" value="ECO:0007669"/>
    <property type="project" value="InterPro"/>
</dbReference>
<feature type="compositionally biased region" description="Polar residues" evidence="8">
    <location>
        <begin position="302"/>
        <end position="315"/>
    </location>
</feature>
<feature type="compositionally biased region" description="Polar residues" evidence="8">
    <location>
        <begin position="1"/>
        <end position="10"/>
    </location>
</feature>
<evidence type="ECO:0000256" key="2">
    <source>
        <dbReference type="ARBA" id="ARBA00022679"/>
    </source>
</evidence>
<accession>E3M2Y6</accession>
<dbReference type="SUPFAM" id="SSF161008">
    <property type="entry name" value="Viral glycoprotein ectodomain-like"/>
    <property type="match status" value="1"/>
</dbReference>
<dbReference type="FunFam" id="3.30.70.270:FF:000026">
    <property type="entry name" value="Transposon Ty3-G Gag-Pol polyprotein"/>
    <property type="match status" value="1"/>
</dbReference>
<dbReference type="Pfam" id="PF24664">
    <property type="entry name" value="Monjiviricetes_fusion"/>
    <property type="match status" value="1"/>
</dbReference>
<dbReference type="Gene3D" id="1.20.5.1890">
    <property type="match status" value="1"/>
</dbReference>
<keyword evidence="9" id="KW-0812">Transmembrane</keyword>
<dbReference type="CDD" id="cd00303">
    <property type="entry name" value="retropepsin_like"/>
    <property type="match status" value="1"/>
</dbReference>
<keyword evidence="7" id="KW-0511">Multifunctional enzyme</keyword>
<keyword evidence="6" id="KW-0695">RNA-directed DNA polymerase</keyword>
<dbReference type="CDD" id="cd01647">
    <property type="entry name" value="RT_LTR"/>
    <property type="match status" value="1"/>
</dbReference>
<evidence type="ECO:0000256" key="3">
    <source>
        <dbReference type="ARBA" id="ARBA00022695"/>
    </source>
</evidence>
<dbReference type="InterPro" id="IPR012337">
    <property type="entry name" value="RNaseH-like_sf"/>
</dbReference>
<sequence>MEEPQQSNRESFVEKLIGPQSSAGKPEPDQFCERPEKLQFRTLQYCQDVPRLAVFCTRSALARTRQQVRMEVNDRLAAMELDVRRSKPWPIFCPKLESFRSFVQSINEYCNAQQRTEADARRALPLMLRGEWLQAYRDVVLPGENWRTALERLREHMLSPEKRSEYTAKMTTLSQGSMPVAEFAKQIRELANNAVPNNDDAREIVALAAFLRGLNGALRKEVRKATPASFQDAVRIASTFETVNALENPEDSMVNAVKELTDSVNRLQFQQNRPARFNQRRDGRGGRGFGGTSWSPRFRPWNQRSNDYNRPNVNRQEPRGFNNGRRRFFNGGRMRTNFLFATLCIAILNVATAADTFFDCSKSVGGIFIAPPKKSNCSDGLQEDLVVARQVKLWLLDRNDAEPVNAFRCTKEVYRRCTTSFLFVSSFNQTLKKIEAVDMESCKLMMAEKRMDGKSLAAVDHVTYVTQLENEPWPARSWTSTTCSDVSRFVLQKGSVSKFGESIITPLMLNTNSCRIEEGLCGNEAALVLWTPPPASECQPRDIGTFAAQIINTTVLIPSMQAAFRMLSTATPADIQSCFATTVFSTTSTVFISIEEPGPTQRRRRQGGSTEAIDLMDDFMQQRLQYPELSLRHYSRGKRILPALIQKFNITEYELEKQMRLHPEKDTSMAILHTLVVAEIEENKKNGKLFENLAFADVPIDYSPTEAASWISLAKILFREVKQSELILEIGNQTVPTDPPEAVKSYVGSDAHTHFLKIQYDRQEDNRRNLTSTSQNARLQYNAEVMQKDLRQNFVRMAQSLCETNNKLLSIWSALLRIDATAGVRAILQRIDIEAKFVGRSTLLVSQCTPIHSVKVVHSKKIKDTCFLQTPILTKDNATFFIVPGSHDVTSISREIPCDEVSPDLFEANNGSFYLNEEEAAVEQLQSMSRFNVSTTGIHFHAKDILANAMDSSFPLSLAISFGQNLQSLQTQRKNLLKPTNIDKFLGSRSKTLEDFARLGGYTFDAATNQITEAVGDVKDFYKEYLISVGTVLCAIIFILATIYTVFKLCIKGTFGIYHIGIRRNRPQDAENVCNVQATAPTEAEEYDEAVKPFLPRFPPLMTFLPIVMSLVCSLDASSLPFVPITLKDRWTVALWDTGSSVSYIRYRTLKYLNETSNLRKSLNQNATTANGAKFSFLGSVVLPLRIGETSLDVKFMVSADEDCPSNVLIGYDFISLLEERGISTTILPGKKRMIVGKSIVPLVKQGEKIYEHTNRTVNVVADQEIMLKPRSCKQLRITFDTEEPVHLKPNKRSPMQFEECIINPWIGNSADVVIHNHGHSVFHINHGELLGNAAVVKLPLEEETFPTDNHQELELGAPEADWTQKLPQLPKTESEFIEEIHVKETIFSPLNRQKLVNLIILFKAAFFNEDGKIGHFLGPIQHSIKLISPLPRPRKTRIPYGKREEINRQVQQLLKQGVIEVSNSTFTSPIVLVKKKDSTFRFTVDYRMLNAVSEKRNYQIPNITELLDMATGSFISSSFDFISGFFQIDLKKEDRHLTAFATEEETYQFQRMPMGVSGAPFTFQQVARYLQKSMKARVFTYLDDILLVSSSEEEHLEDIKELLENVVKNGLKLKLKKCVFARKELEFLGYVIGRDGLKPNPKKTEAIQNFPVPTNATAVRSFIGMIGYFRRFIKNFAGIAAPLHSLTEKDKAFEWKEVHQHAFEELKTALVNPPILAGPNLNKPYVLETDASSFAIAAVLLQKNDDGLLNVISFASRKLSKAEAKYPPIEGEALAVLFGLQHYRQYLLGNHTLIVTDHQPLTSLLKRKNLEGRLLKYQIMIQEFDIEFLYRPGRQNVVADALSRYLPDDSEAEQPLVMAVQTEDPTAGITLEEVINAQSSAKWINEAIEAIQSMDESRKGVAWRSRFALEDGTLRHRSTKSNHLPFVIPIGHPLTKRIIQKFHESRCSHLGSEKTLEMIKRYFQWTSMKAQVVQEINRCILCRRIKTDRHQTTKEPMGPVDKVDTPVSHWHIDHCGPLPITEKGNRFILVFRDPFTKYLVTAPVPNQNAETTSDVFIERILAIHGTPKSITTDCGTSFCSELFGATLKKFGVVHRKSAPYHHESNGIVERANRTIEEALSTYVNQTQSDWDNFLPLVTFAINATISKTTGLCPYQMLFGRLPPLPEDNLLRTYQTFGDDYQSTLENQLNLFWTMVKNRHTVAQEDSQRTKQKQIKVGDAILMRRARPPNKLAPRLLGGIVGEVVGKNVIVDVKGKKKMAHKNDIRILPSSEPEGGKPVAVKDGAVRRSERIREKMMGRE</sequence>
<organism evidence="13">
    <name type="scientific">Caenorhabditis remanei</name>
    <name type="common">Caenorhabditis vulgaris</name>
    <dbReference type="NCBI Taxonomy" id="31234"/>
    <lineage>
        <taxon>Eukaryota</taxon>
        <taxon>Metazoa</taxon>
        <taxon>Ecdysozoa</taxon>
        <taxon>Nematoda</taxon>
        <taxon>Chromadorea</taxon>
        <taxon>Rhabditida</taxon>
        <taxon>Rhabditina</taxon>
        <taxon>Rhabditomorpha</taxon>
        <taxon>Rhabditoidea</taxon>
        <taxon>Rhabditidae</taxon>
        <taxon>Peloderinae</taxon>
        <taxon>Caenorhabditis</taxon>
    </lineage>
</organism>
<dbReference type="GO" id="GO:0042575">
    <property type="term" value="C:DNA polymerase complex"/>
    <property type="evidence" value="ECO:0007669"/>
    <property type="project" value="UniProtKB-ARBA"/>
</dbReference>